<evidence type="ECO:0000256" key="7">
    <source>
        <dbReference type="ARBA" id="ARBA00022844"/>
    </source>
</evidence>
<dbReference type="Proteomes" id="UP000138111">
    <property type="component" value="Segment"/>
</dbReference>
<sequence>MNFKSESRRRRLALEEAYQRENIFKARTLDLIQEGVNRRDPIFVSAFTSAKQASFNLDRQLYFNTKINAVKQKADAIRLHVESQSEISKLLNKHRRYLQPDFIEGVDFIEDSNNEKQDQLNDILSDIEVNIDTSNQECLNETDEALLTKWMLERAPRVSMMTSNSFFNQEEYNLPKPGGGNFMLKSQVQPSTQITPQNNFYNQTDIQSTPTACHSTLQPFPKNSQPITSNLNKEGNITPTMEDKVSMTTVGLKQNEFLNREEEHPLIDRGEESLESWLGGLPPLKNEDVQVCPGTPSINGPIF</sequence>
<evidence type="ECO:0000313" key="18">
    <source>
        <dbReference type="Proteomes" id="UP000138111"/>
    </source>
</evidence>
<keyword evidence="18" id="KW-1185">Reference proteome</keyword>
<evidence type="ECO:0000313" key="15">
    <source>
        <dbReference type="EMBL" id="QQL09287.1"/>
    </source>
</evidence>
<evidence type="ECO:0000313" key="11">
    <source>
        <dbReference type="EMBL" id="ALL26077.1"/>
    </source>
</evidence>
<evidence type="ECO:0000256" key="3">
    <source>
        <dbReference type="ARBA" id="ARBA00004535"/>
    </source>
</evidence>
<evidence type="ECO:0000313" key="13">
    <source>
        <dbReference type="EMBL" id="QQL08836.1"/>
    </source>
</evidence>
<evidence type="ECO:0000256" key="2">
    <source>
        <dbReference type="ARBA" id="ARBA00004192"/>
    </source>
</evidence>
<evidence type="ECO:0000256" key="6">
    <source>
        <dbReference type="ARBA" id="ARBA00022580"/>
    </source>
</evidence>
<dbReference type="GeneID" id="27815358"/>
<dbReference type="EMBL" id="MW353136">
    <property type="protein sequence ID" value="QQL09287.1"/>
    <property type="molecule type" value="Genomic_DNA"/>
</dbReference>
<dbReference type="GO" id="GO:0042025">
    <property type="term" value="C:host cell nucleus"/>
    <property type="evidence" value="ECO:0007669"/>
    <property type="project" value="UniProtKB-SubCell"/>
</dbReference>
<protein>
    <submittedName>
        <fullName evidence="10">Tegument protein UL14</fullName>
    </submittedName>
</protein>
<gene>
    <name evidence="10" type="primary">UL14</name>
    <name evidence="13" type="ORF">A8B60_gp45</name>
</gene>
<keyword evidence="7" id="KW-0946">Virion</keyword>
<keyword evidence="6" id="KW-0920">Virion tegument</keyword>
<dbReference type="EMBL" id="KT819633">
    <property type="protein sequence ID" value="ALL26077.1"/>
    <property type="molecule type" value="Genomic_DNA"/>
</dbReference>
<evidence type="ECO:0000256" key="8">
    <source>
        <dbReference type="ARBA" id="ARBA00023200"/>
    </source>
</evidence>
<accession>A0A172ER43</accession>
<organism evidence="10">
    <name type="scientific">Canid alphaherpesvirus 1</name>
    <dbReference type="NCBI Taxonomy" id="170325"/>
    <lineage>
        <taxon>Viruses</taxon>
        <taxon>Duplodnaviria</taxon>
        <taxon>Heunggongvirae</taxon>
        <taxon>Peploviricota</taxon>
        <taxon>Herviviricetes</taxon>
        <taxon>Herpesvirales</taxon>
        <taxon>Orthoherpesviridae</taxon>
        <taxon>Alphaherpesvirinae</taxon>
        <taxon>Varicellovirus</taxon>
        <taxon>Varicellovirus canidalpha1</taxon>
    </lineage>
</organism>
<dbReference type="GO" id="GO:0030430">
    <property type="term" value="C:host cell cytoplasm"/>
    <property type="evidence" value="ECO:0007669"/>
    <property type="project" value="UniProtKB-SubCell"/>
</dbReference>
<dbReference type="RefSeq" id="YP_009252272.1">
    <property type="nucleotide sequence ID" value="NC_030117.1"/>
</dbReference>
<dbReference type="EMBL" id="MW353132">
    <property type="protein sequence ID" value="QQL08987.1"/>
    <property type="molecule type" value="Genomic_DNA"/>
</dbReference>
<dbReference type="GO" id="GO:0019033">
    <property type="term" value="C:viral tegument"/>
    <property type="evidence" value="ECO:0007669"/>
    <property type="project" value="UniProtKB-SubCell"/>
</dbReference>
<keyword evidence="5" id="KW-1048">Host nucleus</keyword>
<dbReference type="InterPro" id="IPR005207">
    <property type="entry name" value="Herpes_UL14"/>
</dbReference>
<feature type="region of interest" description="Disordered" evidence="9">
    <location>
        <begin position="219"/>
        <end position="238"/>
    </location>
</feature>
<evidence type="ECO:0000256" key="5">
    <source>
        <dbReference type="ARBA" id="ARBA00022562"/>
    </source>
</evidence>
<evidence type="ECO:0000256" key="4">
    <source>
        <dbReference type="ARBA" id="ARBA00009888"/>
    </source>
</evidence>
<dbReference type="EMBL" id="KY057364">
    <property type="protein sequence ID" value="ARE29849.1"/>
    <property type="molecule type" value="Genomic_DNA"/>
</dbReference>
<dbReference type="KEGG" id="vg:27815358"/>
<evidence type="ECO:0000313" key="14">
    <source>
        <dbReference type="EMBL" id="QQL08987.1"/>
    </source>
</evidence>
<evidence type="ECO:0000256" key="1">
    <source>
        <dbReference type="ARBA" id="ARBA00004147"/>
    </source>
</evidence>
<dbReference type="EMBL" id="MW353139">
    <property type="protein sequence ID" value="QQL09512.1"/>
    <property type="molecule type" value="Genomic_DNA"/>
</dbReference>
<dbReference type="Pfam" id="PF03580">
    <property type="entry name" value="Herpes_UL14"/>
    <property type="match status" value="1"/>
</dbReference>
<evidence type="ECO:0000256" key="9">
    <source>
        <dbReference type="SAM" id="MobiDB-lite"/>
    </source>
</evidence>
<evidence type="ECO:0000313" key="16">
    <source>
        <dbReference type="EMBL" id="QQL09437.1"/>
    </source>
</evidence>
<keyword evidence="8" id="KW-1035">Host cytoplasm</keyword>
<dbReference type="EMBL" id="KT819631">
    <property type="protein sequence ID" value="ALL25921.1"/>
    <property type="molecule type" value="Genomic_DNA"/>
</dbReference>
<name>A0A172ER43_9ALPH</name>
<comment type="subcellular location">
    <subcellularLocation>
        <location evidence="2">Host cytoplasm</location>
    </subcellularLocation>
    <subcellularLocation>
        <location evidence="1">Host nucleus</location>
    </subcellularLocation>
    <subcellularLocation>
        <location evidence="3">Virion tegument</location>
    </subcellularLocation>
</comment>
<evidence type="ECO:0000313" key="17">
    <source>
        <dbReference type="EMBL" id="QQL09512.1"/>
    </source>
</evidence>
<dbReference type="OrthoDB" id="17610at10239"/>
<evidence type="ECO:0000313" key="10">
    <source>
        <dbReference type="EMBL" id="ALL25921.1"/>
    </source>
</evidence>
<dbReference type="EMBL" id="MW353130">
    <property type="protein sequence ID" value="QQL08836.1"/>
    <property type="molecule type" value="Genomic_DNA"/>
</dbReference>
<reference evidence="13" key="4">
    <citation type="journal article" date="2020" name="Viruses">
        <title>Phylogenomic Analysis of Global Isolates of Canid Alphaherpesvirus 1.</title>
        <authorList>
            <person name="Lewin A.C."/>
            <person name="Coghill L.M."/>
            <person name="Mironovich M."/>
            <person name="Liu C.C."/>
            <person name="Carter R.T."/>
            <person name="Ledbetter E.C."/>
        </authorList>
    </citation>
    <scope>NUCLEOTIDE SEQUENCE</scope>
    <source>
        <strain evidence="15">ELAL-12</strain>
        <strain evidence="16">ELAL-13</strain>
        <strain evidence="17">ELAL-15</strain>
        <strain evidence="13">ELAL-6</strain>
        <strain evidence="14">ELAL-8</strain>
    </source>
</reference>
<reference evidence="10 18" key="2">
    <citation type="journal article" date="2016" name="PLoS ONE">
        <title>Genome Sequence of Canine Herpesvirus.</title>
        <authorList>
            <person name="Papageorgiou K.V."/>
            <person name="Suarez N.M."/>
            <person name="Wilkie G.S."/>
            <person name="McDonald M."/>
            <person name="Graham E.M."/>
            <person name="Davison A.J."/>
        </authorList>
    </citation>
    <scope>NUCLEOTIDE SEQUENCE</scope>
    <source>
        <strain evidence="11">0194</strain>
        <strain evidence="10">V1154</strain>
    </source>
</reference>
<dbReference type="EMBL" id="MW353138">
    <property type="protein sequence ID" value="QQL09437.1"/>
    <property type="molecule type" value="Genomic_DNA"/>
</dbReference>
<reference evidence="10" key="1">
    <citation type="submission" date="2015-09" db="EMBL/GenBank/DDBJ databases">
        <authorList>
            <person name="Jackson K.R."/>
            <person name="Lunt B.L."/>
            <person name="Fisher J.N.B."/>
            <person name="Gardner A.V."/>
            <person name="Bailey M.E."/>
            <person name="Deus L.M."/>
            <person name="Earl A.S."/>
            <person name="Gibby P.D."/>
            <person name="Hartmann K.A."/>
            <person name="Liu J.E."/>
            <person name="Manci A.M."/>
            <person name="Nielsen D.A."/>
            <person name="Solomon M.B."/>
            <person name="Breakwell D.P."/>
            <person name="Burnett S.H."/>
            <person name="Grose J.H."/>
        </authorList>
    </citation>
    <scope>NUCLEOTIDE SEQUENCE</scope>
    <source>
        <strain evidence="11">0194</strain>
        <strain evidence="10">V1154</strain>
    </source>
</reference>
<comment type="similarity">
    <text evidence="4">Belongs to the alphaherpesvirinae HHV-1 UL14 protein family.</text>
</comment>
<evidence type="ECO:0000313" key="12">
    <source>
        <dbReference type="EMBL" id="ARE29849.1"/>
    </source>
</evidence>
<reference evidence="12" key="3">
    <citation type="journal article" date="2018" name="Aust. Vet. J.">
        <title>Genome sequence of an Australian strain of canid alphaherpesvirus 1.</title>
        <authorList>
            <person name="Sarker S."/>
            <person name="Das S."/>
            <person name="Helbig K."/>
            <person name="Peters A."/>
            <person name="Raidal S.R."/>
        </authorList>
    </citation>
    <scope>NUCLEOTIDE SEQUENCE</scope>
    <source>
        <strain evidence="12">15-4016-NSW</strain>
    </source>
</reference>
<proteinExistence type="inferred from homology"/>